<dbReference type="GO" id="GO:0016757">
    <property type="term" value="F:glycosyltransferase activity"/>
    <property type="evidence" value="ECO:0007669"/>
    <property type="project" value="UniProtKB-UniRule"/>
</dbReference>
<evidence type="ECO:0000256" key="7">
    <source>
        <dbReference type="ARBA" id="ARBA00023136"/>
    </source>
</evidence>
<proteinExistence type="inferred from homology"/>
<dbReference type="PANTHER" id="PTHR21461">
    <property type="entry name" value="GLYCOSYLTRANSFERASE FAMILY 92 PROTEIN"/>
    <property type="match status" value="1"/>
</dbReference>
<dbReference type="Proteomes" id="UP001196413">
    <property type="component" value="Unassembled WGS sequence"/>
</dbReference>
<organism evidence="9 10">
    <name type="scientific">Parelaphostrongylus tenuis</name>
    <name type="common">Meningeal worm</name>
    <dbReference type="NCBI Taxonomy" id="148309"/>
    <lineage>
        <taxon>Eukaryota</taxon>
        <taxon>Metazoa</taxon>
        <taxon>Ecdysozoa</taxon>
        <taxon>Nematoda</taxon>
        <taxon>Chromadorea</taxon>
        <taxon>Rhabditida</taxon>
        <taxon>Rhabditina</taxon>
        <taxon>Rhabditomorpha</taxon>
        <taxon>Strongyloidea</taxon>
        <taxon>Metastrongylidae</taxon>
        <taxon>Parelaphostrongylus</taxon>
    </lineage>
</organism>
<comment type="similarity">
    <text evidence="2 8">Belongs to the glycosyltransferase 92 family.</text>
</comment>
<comment type="subcellular location">
    <subcellularLocation>
        <location evidence="1">Membrane</location>
        <topology evidence="1">Single-pass membrane protein</topology>
    </subcellularLocation>
</comment>
<keyword evidence="5" id="KW-0812">Transmembrane</keyword>
<keyword evidence="6" id="KW-1133">Transmembrane helix</keyword>
<dbReference type="EC" id="2.4.1.-" evidence="8"/>
<evidence type="ECO:0000313" key="9">
    <source>
        <dbReference type="EMBL" id="KAJ1358300.1"/>
    </source>
</evidence>
<dbReference type="GO" id="GO:0016020">
    <property type="term" value="C:membrane"/>
    <property type="evidence" value="ECO:0007669"/>
    <property type="project" value="UniProtKB-SubCell"/>
</dbReference>
<evidence type="ECO:0000256" key="3">
    <source>
        <dbReference type="ARBA" id="ARBA00022676"/>
    </source>
</evidence>
<dbReference type="EMBL" id="JAHQIW010003358">
    <property type="protein sequence ID" value="KAJ1358300.1"/>
    <property type="molecule type" value="Genomic_DNA"/>
</dbReference>
<evidence type="ECO:0000256" key="4">
    <source>
        <dbReference type="ARBA" id="ARBA00022679"/>
    </source>
</evidence>
<comment type="caution">
    <text evidence="9">The sequence shown here is derived from an EMBL/GenBank/DDBJ whole genome shotgun (WGS) entry which is preliminary data.</text>
</comment>
<evidence type="ECO:0000313" key="10">
    <source>
        <dbReference type="Proteomes" id="UP001196413"/>
    </source>
</evidence>
<evidence type="ECO:0000256" key="1">
    <source>
        <dbReference type="ARBA" id="ARBA00004167"/>
    </source>
</evidence>
<evidence type="ECO:0000256" key="8">
    <source>
        <dbReference type="RuleBase" id="RU366017"/>
    </source>
</evidence>
<protein>
    <recommendedName>
        <fullName evidence="8">Glycosyltransferase family 92 protein</fullName>
        <ecNumber evidence="8">2.4.1.-</ecNumber>
    </recommendedName>
</protein>
<dbReference type="InterPro" id="IPR008166">
    <property type="entry name" value="Glyco_transf_92"/>
</dbReference>
<dbReference type="GO" id="GO:0005737">
    <property type="term" value="C:cytoplasm"/>
    <property type="evidence" value="ECO:0007669"/>
    <property type="project" value="TreeGrafter"/>
</dbReference>
<accession>A0AAD5QQW5</accession>
<evidence type="ECO:0000256" key="2">
    <source>
        <dbReference type="ARBA" id="ARBA00007647"/>
    </source>
</evidence>
<keyword evidence="3 8" id="KW-0328">Glycosyltransferase</keyword>
<evidence type="ECO:0000256" key="5">
    <source>
        <dbReference type="ARBA" id="ARBA00022692"/>
    </source>
</evidence>
<sequence length="125" mass="14376">MSQRFADVLMAARVTQAQECLTRARGHSEWVALIDVDDRLTTTVSKTLAHYLQDISDQTIAEISIQQQWILRNETLPKKYVDKDQIDEWMPTRRYHNTSHVGPPGYAAKYIINPKKVPNIGILKN</sequence>
<keyword evidence="10" id="KW-1185">Reference proteome</keyword>
<dbReference type="Pfam" id="PF01697">
    <property type="entry name" value="Glyco_transf_92"/>
    <property type="match status" value="1"/>
</dbReference>
<evidence type="ECO:0000256" key="6">
    <source>
        <dbReference type="ARBA" id="ARBA00022989"/>
    </source>
</evidence>
<reference evidence="9" key="1">
    <citation type="submission" date="2021-06" db="EMBL/GenBank/DDBJ databases">
        <title>Parelaphostrongylus tenuis whole genome reference sequence.</title>
        <authorList>
            <person name="Garwood T.J."/>
            <person name="Larsen P.A."/>
            <person name="Fountain-Jones N.M."/>
            <person name="Garbe J.R."/>
            <person name="Macchietto M.G."/>
            <person name="Kania S.A."/>
            <person name="Gerhold R.W."/>
            <person name="Richards J.E."/>
            <person name="Wolf T.M."/>
        </authorList>
    </citation>
    <scope>NUCLEOTIDE SEQUENCE</scope>
    <source>
        <strain evidence="9">MNPRO001-30</strain>
        <tissue evidence="9">Meninges</tissue>
    </source>
</reference>
<gene>
    <name evidence="9" type="ORF">KIN20_016702</name>
</gene>
<keyword evidence="7" id="KW-0472">Membrane</keyword>
<name>A0AAD5QQW5_PARTN</name>
<dbReference type="PANTHER" id="PTHR21461:SF40">
    <property type="entry name" value="GLYCOSYLTRANSFERASE FAMILY 92 PROTEIN"/>
    <property type="match status" value="1"/>
</dbReference>
<keyword evidence="4 8" id="KW-0808">Transferase</keyword>
<dbReference type="AlphaFoldDB" id="A0AAD5QQW5"/>